<dbReference type="STRING" id="120956.SAMN05421791_101248"/>
<comment type="cofactor">
    <cofactor evidence="1">
        <name>Zn(2+)</name>
        <dbReference type="ChEBI" id="CHEBI:29105"/>
    </cofactor>
</comment>
<dbReference type="Pfam" id="PF07687">
    <property type="entry name" value="M20_dimer"/>
    <property type="match status" value="1"/>
</dbReference>
<keyword evidence="4" id="KW-0031">Aminopeptidase</keyword>
<evidence type="ECO:0000259" key="3">
    <source>
        <dbReference type="Pfam" id="PF07687"/>
    </source>
</evidence>
<evidence type="ECO:0000313" key="5">
    <source>
        <dbReference type="Proteomes" id="UP000199708"/>
    </source>
</evidence>
<evidence type="ECO:0000313" key="4">
    <source>
        <dbReference type="EMBL" id="SDF85489.1"/>
    </source>
</evidence>
<proteinExistence type="predicted"/>
<dbReference type="PANTHER" id="PTHR42994">
    <property type="entry name" value="PEPTIDASE T"/>
    <property type="match status" value="1"/>
</dbReference>
<dbReference type="PANTHER" id="PTHR42994:SF2">
    <property type="entry name" value="PEPTIDASE"/>
    <property type="match status" value="1"/>
</dbReference>
<dbReference type="RefSeq" id="WP_090288949.1">
    <property type="nucleotide sequence ID" value="NZ_FNCK01000001.1"/>
</dbReference>
<dbReference type="InterPro" id="IPR036264">
    <property type="entry name" value="Bact_exopeptidase_dim_dom"/>
</dbReference>
<keyword evidence="5" id="KW-1185">Reference proteome</keyword>
<accession>A0A1G7PIJ4</accession>
<keyword evidence="2" id="KW-0862">Zinc</keyword>
<keyword evidence="4" id="KW-0378">Hydrolase</keyword>
<dbReference type="Pfam" id="PF01546">
    <property type="entry name" value="Peptidase_M20"/>
    <property type="match status" value="1"/>
</dbReference>
<feature type="domain" description="Peptidase M20 dimerisation" evidence="3">
    <location>
        <begin position="185"/>
        <end position="276"/>
    </location>
</feature>
<gene>
    <name evidence="4" type="ORF">SAMN05421791_101248</name>
</gene>
<reference evidence="4 5" key="1">
    <citation type="submission" date="2016-10" db="EMBL/GenBank/DDBJ databases">
        <authorList>
            <person name="de Groot N.N."/>
        </authorList>
    </citation>
    <scope>NUCLEOTIDE SEQUENCE [LARGE SCALE GENOMIC DNA]</scope>
    <source>
        <strain evidence="4 5">ATCC BAA-466</strain>
    </source>
</reference>
<evidence type="ECO:0000256" key="1">
    <source>
        <dbReference type="ARBA" id="ARBA00001947"/>
    </source>
</evidence>
<evidence type="ECO:0000256" key="2">
    <source>
        <dbReference type="ARBA" id="ARBA00022833"/>
    </source>
</evidence>
<dbReference type="OrthoDB" id="9776600at2"/>
<keyword evidence="4" id="KW-0645">Protease</keyword>
<protein>
    <submittedName>
        <fullName evidence="4">Tripeptide aminopeptidase</fullName>
    </submittedName>
</protein>
<dbReference type="Proteomes" id="UP000199708">
    <property type="component" value="Unassembled WGS sequence"/>
</dbReference>
<name>A0A1G7PIJ4_9LACT</name>
<organism evidence="4 5">
    <name type="scientific">Facklamia miroungae</name>
    <dbReference type="NCBI Taxonomy" id="120956"/>
    <lineage>
        <taxon>Bacteria</taxon>
        <taxon>Bacillati</taxon>
        <taxon>Bacillota</taxon>
        <taxon>Bacilli</taxon>
        <taxon>Lactobacillales</taxon>
        <taxon>Aerococcaceae</taxon>
        <taxon>Facklamia</taxon>
    </lineage>
</organism>
<dbReference type="EMBL" id="FNCK01000001">
    <property type="protein sequence ID" value="SDF85489.1"/>
    <property type="molecule type" value="Genomic_DNA"/>
</dbReference>
<dbReference type="Gene3D" id="3.40.630.10">
    <property type="entry name" value="Zn peptidases"/>
    <property type="match status" value="1"/>
</dbReference>
<dbReference type="InterPro" id="IPR011650">
    <property type="entry name" value="Peptidase_M20_dimer"/>
</dbReference>
<dbReference type="GO" id="GO:0004177">
    <property type="term" value="F:aminopeptidase activity"/>
    <property type="evidence" value="ECO:0007669"/>
    <property type="project" value="UniProtKB-KW"/>
</dbReference>
<dbReference type="SUPFAM" id="SSF55031">
    <property type="entry name" value="Bacterial exopeptidase dimerisation domain"/>
    <property type="match status" value="1"/>
</dbReference>
<dbReference type="Gene3D" id="3.30.70.360">
    <property type="match status" value="1"/>
</dbReference>
<dbReference type="SUPFAM" id="SSF53187">
    <property type="entry name" value="Zn-dependent exopeptidases"/>
    <property type="match status" value="1"/>
</dbReference>
<dbReference type="InterPro" id="IPR002933">
    <property type="entry name" value="Peptidase_M20"/>
</dbReference>
<dbReference type="AlphaFoldDB" id="A0A1G7PIJ4"/>
<sequence>MISQRNLEVFEEMLLIHSPSKEEKEMADYVISFLERLGAEIFLDESQHTYGGNSPVIFAKIKGDIEGEGVSLNAHTDVIQPNKDLKIVKKDNIWSSDGTTTLGGDDKAGLAAILTAVEYIVENKISHEDIYVIVTPGEEQGMLGARNINWQNVYQHIQPAKNMIVADNAGKANKVAYQAPTCYRFSIEIKGRKAHAGIEPEKGINAIQVASRIIAEMPLLRIDDETTANVSQITSDFPNNVVPDSCIFTGEIRSHSQDKVQNLLQDFETIIKKYTDDYSIETRCDYPALSSQDDLKFVKEIVAAYETVGVKAEPQIIGGGSDANFFAEEGFNSAIVGVGMEQVHTTEEYLDTHEMIKTTKALINYLSK</sequence>